<name>Q6MSH8_MYCMS</name>
<keyword evidence="3" id="KW-1185">Reference proteome</keyword>
<evidence type="ECO:0000259" key="1">
    <source>
        <dbReference type="Pfam" id="PF01609"/>
    </source>
</evidence>
<gene>
    <name evidence="2" type="primary">tnp ISMmy1g</name>
    <name evidence="2" type="ordered locus">MSC_0796</name>
</gene>
<sequence length="481" mass="56523">MAIPKDILKIPRLSSTRVKTTSKEGIYNVIQRTSIRKNGKIIPVEKGVIGKIIPVEKGVIGKIINGVFQSIEKQTYEVDIKSYGLFALNEKLNNHIFRELLNFYDFEDARKLYVIASLRTMFSDIKNEHLKHEYDTNFISEIYPKCALSSNTISSFLEKIGKSSSKMEDFMNKRLEEFSNHSIVIDGMLKNNASETNIFSEMSRKSRTKGSQNLNLIYAYDINAQEPVASSVYPGNMLDYTAFRDFLRTYEIKNGFLILDKGFDDKECKNLMREKNIKYLIPIKINHTFKKFNLKSGFNFTFTYDDDTIRAKKIIINNKYYFCYKSTLTEMVEKKNFISRAHKKGAYDEIKLLERENLFGLIIFECNYDLDLKDIYVAYKKRWEIELLFKQFKNVLEQNEVNVQGNYRLLATEFINFLSSIMLCRIKNHLLNSGVLDNRTISETFRYLSKIIKKRKSRKREEWDDVETLKYIKEMKSILKI</sequence>
<evidence type="ECO:0000313" key="3">
    <source>
        <dbReference type="Proteomes" id="UP000001016"/>
    </source>
</evidence>
<dbReference type="GO" id="GO:0004803">
    <property type="term" value="F:transposase activity"/>
    <property type="evidence" value="ECO:0007669"/>
    <property type="project" value="InterPro"/>
</dbReference>
<dbReference type="Pfam" id="PF01609">
    <property type="entry name" value="DDE_Tnp_1"/>
    <property type="match status" value="1"/>
</dbReference>
<protein>
    <submittedName>
        <fullName evidence="2">TRANSPOSASE ISMmy1G</fullName>
    </submittedName>
</protein>
<dbReference type="Proteomes" id="UP000001016">
    <property type="component" value="Chromosome"/>
</dbReference>
<dbReference type="KEGG" id="mmy:MSC_0796"/>
<reference evidence="2 3" key="1">
    <citation type="journal article" date="2004" name="Genome Res.">
        <title>The genome sequence of Mycoplasma mycoides subsp. mycoides SC type strain PG1T, the causative agent of contagious bovine pleuropneumonia (CBPP).</title>
        <authorList>
            <person name="Westberg J."/>
            <person name="Persson A."/>
            <person name="Holmberg A."/>
            <person name="Goesmann A."/>
            <person name="Lundeberg J."/>
            <person name="Johansson K.-E."/>
            <person name="Pettersson B."/>
            <person name="Uhlen M."/>
        </authorList>
    </citation>
    <scope>NUCLEOTIDE SEQUENCE [LARGE SCALE GENOMIC DNA]</scope>
    <source>
        <strain evidence="2 3">PG1</strain>
    </source>
</reference>
<dbReference type="RefSeq" id="WP_011166962.1">
    <property type="nucleotide sequence ID" value="NC_005364.2"/>
</dbReference>
<dbReference type="InterPro" id="IPR002559">
    <property type="entry name" value="Transposase_11"/>
</dbReference>
<dbReference type="STRING" id="272632.MSC_0796"/>
<evidence type="ECO:0000313" key="2">
    <source>
        <dbReference type="EMBL" id="CAE77412.1"/>
    </source>
</evidence>
<dbReference type="SUPFAM" id="SSF53098">
    <property type="entry name" value="Ribonuclease H-like"/>
    <property type="match status" value="1"/>
</dbReference>
<proteinExistence type="predicted"/>
<dbReference type="GO" id="GO:0006313">
    <property type="term" value="P:DNA transposition"/>
    <property type="evidence" value="ECO:0007669"/>
    <property type="project" value="InterPro"/>
</dbReference>
<dbReference type="eggNOG" id="COG5421">
    <property type="taxonomic scope" value="Bacteria"/>
</dbReference>
<organism evidence="2 3">
    <name type="scientific">Mycoplasma mycoides subsp. mycoides SC (strain CCUG 32753 / NCTC 10114 / PG1)</name>
    <dbReference type="NCBI Taxonomy" id="272632"/>
    <lineage>
        <taxon>Bacteria</taxon>
        <taxon>Bacillati</taxon>
        <taxon>Mycoplasmatota</taxon>
        <taxon>Mollicutes</taxon>
        <taxon>Mycoplasmataceae</taxon>
        <taxon>Mycoplasma</taxon>
    </lineage>
</organism>
<dbReference type="PATRIC" id="fig|272632.4.peg.856"/>
<accession>Q6MSH8</accession>
<feature type="domain" description="Transposase IS4-like" evidence="1">
    <location>
        <begin position="207"/>
        <end position="397"/>
    </location>
</feature>
<dbReference type="HOGENOM" id="CLU_045242_0_0_14"/>
<dbReference type="InterPro" id="IPR012337">
    <property type="entry name" value="RNaseH-like_sf"/>
</dbReference>
<dbReference type="GO" id="GO:0003677">
    <property type="term" value="F:DNA binding"/>
    <property type="evidence" value="ECO:0007669"/>
    <property type="project" value="InterPro"/>
</dbReference>
<dbReference type="EMBL" id="BX293980">
    <property type="protein sequence ID" value="CAE77412.1"/>
    <property type="molecule type" value="Genomic_DNA"/>
</dbReference>
<dbReference type="AlphaFoldDB" id="Q6MSH8"/>